<dbReference type="AlphaFoldDB" id="A0A969TWW1"/>
<gene>
    <name evidence="5" type="ORF">HCN83_08675</name>
</gene>
<evidence type="ECO:0000256" key="1">
    <source>
        <dbReference type="ARBA" id="ARBA00006611"/>
    </source>
</evidence>
<dbReference type="PANTHER" id="PTHR30258">
    <property type="entry name" value="TYPE II SECRETION SYSTEM PROTEIN GSPE-RELATED"/>
    <property type="match status" value="1"/>
</dbReference>
<accession>A0A969TWW1</accession>
<evidence type="ECO:0000256" key="3">
    <source>
        <dbReference type="ARBA" id="ARBA00022840"/>
    </source>
</evidence>
<dbReference type="GO" id="GO:0005886">
    <property type="term" value="C:plasma membrane"/>
    <property type="evidence" value="ECO:0007669"/>
    <property type="project" value="TreeGrafter"/>
</dbReference>
<evidence type="ECO:0000256" key="2">
    <source>
        <dbReference type="ARBA" id="ARBA00022741"/>
    </source>
</evidence>
<sequence>MEAPTALKSLLTDAVKLKASDIHLIPAEEGLRIRYRVDGVLLDVKQIPFSSGRKLVSHMKFIAGMDIGERRRPQNKRMEVKLQGHTIYVRLSTFPSALLETLVLRIYPVESSAGLLNLTLFPSQAASLQKLIHCPHGLILICGPTGSGKTTTLYSLLKDRMTFATENIMTLEDPVERKETGLLQMEINEKAGVTYAAGLRSLLRHDPDLIVIGEIRDEETAAVAVKAAMSGHLVLSSLHCSSAAAAVRRMLDLGVDRTDLQEVLHGTVSQRLADLACPYCENSCSIHCRSRRKVRRKAVFEILMEQELQDAFQQLESGIPATVPRLDMQRLLIKGTALGYIPNDVWKQRRKGSVH</sequence>
<comment type="similarity">
    <text evidence="1">Belongs to the GSP E family.</text>
</comment>
<dbReference type="PROSITE" id="PS00662">
    <property type="entry name" value="T2SP_E"/>
    <property type="match status" value="1"/>
</dbReference>
<name>A0A969TWW1_9BACI</name>
<organism evidence="5 6">
    <name type="scientific">Alkalicoccus luteus</name>
    <dbReference type="NCBI Taxonomy" id="1237094"/>
    <lineage>
        <taxon>Bacteria</taxon>
        <taxon>Bacillati</taxon>
        <taxon>Bacillota</taxon>
        <taxon>Bacilli</taxon>
        <taxon>Bacillales</taxon>
        <taxon>Bacillaceae</taxon>
        <taxon>Alkalicoccus</taxon>
    </lineage>
</organism>
<dbReference type="GO" id="GO:0005524">
    <property type="term" value="F:ATP binding"/>
    <property type="evidence" value="ECO:0007669"/>
    <property type="project" value="UniProtKB-KW"/>
</dbReference>
<dbReference type="SMART" id="SM00382">
    <property type="entry name" value="AAA"/>
    <property type="match status" value="1"/>
</dbReference>
<dbReference type="InterPro" id="IPR027417">
    <property type="entry name" value="P-loop_NTPase"/>
</dbReference>
<dbReference type="GO" id="GO:0016887">
    <property type="term" value="F:ATP hydrolysis activity"/>
    <property type="evidence" value="ECO:0007669"/>
    <property type="project" value="TreeGrafter"/>
</dbReference>
<evidence type="ECO:0000313" key="5">
    <source>
        <dbReference type="EMBL" id="NJP37659.1"/>
    </source>
</evidence>
<dbReference type="NCBIfam" id="NF041000">
    <property type="entry name" value="ATPase_ComGA"/>
    <property type="match status" value="1"/>
</dbReference>
<protein>
    <submittedName>
        <fullName evidence="5">Type II/IV secretion system protein</fullName>
    </submittedName>
</protein>
<proteinExistence type="inferred from homology"/>
<keyword evidence="6" id="KW-1185">Reference proteome</keyword>
<keyword evidence="3" id="KW-0067">ATP-binding</keyword>
<dbReference type="SUPFAM" id="SSF52540">
    <property type="entry name" value="P-loop containing nucleoside triphosphate hydrolases"/>
    <property type="match status" value="1"/>
</dbReference>
<dbReference type="Proteomes" id="UP000752012">
    <property type="component" value="Unassembled WGS sequence"/>
</dbReference>
<reference evidence="5 6" key="1">
    <citation type="submission" date="2020-03" db="EMBL/GenBank/DDBJ databases">
        <title>Assessment of the enzymatic potential of alkaline-tolerant lipase obtained from Bacillus luteus H11 (technogenic soil) for the bioremediation of saline soils contaminated with petroleum substances.</title>
        <authorList>
            <person name="Kalwasinska A."/>
        </authorList>
    </citation>
    <scope>NUCLEOTIDE SEQUENCE [LARGE SCALE GENOMIC DNA]</scope>
    <source>
        <strain evidence="5 6">H11</strain>
    </source>
</reference>
<dbReference type="Gene3D" id="3.40.50.300">
    <property type="entry name" value="P-loop containing nucleotide triphosphate hydrolases"/>
    <property type="match status" value="1"/>
</dbReference>
<evidence type="ECO:0000259" key="4">
    <source>
        <dbReference type="PROSITE" id="PS00662"/>
    </source>
</evidence>
<keyword evidence="2" id="KW-0547">Nucleotide-binding</keyword>
<dbReference type="InterPro" id="IPR047667">
    <property type="entry name" value="ATPase_ComGA"/>
</dbReference>
<dbReference type="InterPro" id="IPR003593">
    <property type="entry name" value="AAA+_ATPase"/>
</dbReference>
<feature type="domain" description="Bacterial type II secretion system protein E" evidence="4">
    <location>
        <begin position="203"/>
        <end position="217"/>
    </location>
</feature>
<comment type="caution">
    <text evidence="5">The sequence shown here is derived from an EMBL/GenBank/DDBJ whole genome shotgun (WGS) entry which is preliminary data.</text>
</comment>
<dbReference type="Gene3D" id="3.30.450.90">
    <property type="match status" value="1"/>
</dbReference>
<dbReference type="EMBL" id="JAATHJ010000010">
    <property type="protein sequence ID" value="NJP37659.1"/>
    <property type="molecule type" value="Genomic_DNA"/>
</dbReference>
<dbReference type="CDD" id="cd01129">
    <property type="entry name" value="PulE-GspE-like"/>
    <property type="match status" value="1"/>
</dbReference>
<dbReference type="Pfam" id="PF00437">
    <property type="entry name" value="T2SSE"/>
    <property type="match status" value="1"/>
</dbReference>
<dbReference type="PANTHER" id="PTHR30258:SF2">
    <property type="entry name" value="COMG OPERON PROTEIN 1"/>
    <property type="match status" value="1"/>
</dbReference>
<dbReference type="InterPro" id="IPR001482">
    <property type="entry name" value="T2SS/T4SS_dom"/>
</dbReference>
<evidence type="ECO:0000313" key="6">
    <source>
        <dbReference type="Proteomes" id="UP000752012"/>
    </source>
</evidence>
<dbReference type="RefSeq" id="WP_168006397.1">
    <property type="nucleotide sequence ID" value="NZ_JAATHJ010000010.1"/>
</dbReference>